<sequence>MEPTADSEDVIVDLLDVLLQKGVVLEADVVIGIADIPLVGIKLRAAIAGLTTMREYGMFEEWDLQQRRQRRSHAPIPGGSMTGRPNPRRAREPETEPTVASGRPADSQRPKRTDRPRHSDRPEQGRRPTAQQDHNDTEADSATDAEDDAPVDDESDAPTAAADESSHHHGSE</sequence>
<evidence type="ECO:0000313" key="6">
    <source>
        <dbReference type="Proteomes" id="UP001597052"/>
    </source>
</evidence>
<accession>A0ABD6D604</accession>
<comment type="subcellular location">
    <subcellularLocation>
        <location evidence="2">Gas vesicle</location>
    </subcellularLocation>
</comment>
<dbReference type="PANTHER" id="PTHR35344">
    <property type="entry name" value="GAS VESICLE STRUCTURAL PROTEIN 2-RELATED"/>
    <property type="match status" value="1"/>
</dbReference>
<dbReference type="InterPro" id="IPR050530">
    <property type="entry name" value="GvpA"/>
</dbReference>
<evidence type="ECO:0000256" key="1">
    <source>
        <dbReference type="ARBA" id="ARBA00022987"/>
    </source>
</evidence>
<dbReference type="Proteomes" id="UP001597052">
    <property type="component" value="Unassembled WGS sequence"/>
</dbReference>
<evidence type="ECO:0000313" key="5">
    <source>
        <dbReference type="EMBL" id="MFD1641170.1"/>
    </source>
</evidence>
<keyword evidence="1" id="KW-0304">Gas vesicle</keyword>
<feature type="compositionally biased region" description="Acidic residues" evidence="4">
    <location>
        <begin position="138"/>
        <end position="156"/>
    </location>
</feature>
<dbReference type="Pfam" id="PF00741">
    <property type="entry name" value="Gas_vesicle"/>
    <property type="match status" value="1"/>
</dbReference>
<organism evidence="5 6">
    <name type="scientific">Halohasta litorea</name>
    <dbReference type="NCBI Taxonomy" id="869891"/>
    <lineage>
        <taxon>Archaea</taxon>
        <taxon>Methanobacteriati</taxon>
        <taxon>Methanobacteriota</taxon>
        <taxon>Stenosarchaea group</taxon>
        <taxon>Halobacteria</taxon>
        <taxon>Halobacteriales</taxon>
        <taxon>Haloferacaceae</taxon>
        <taxon>Halohasta</taxon>
    </lineage>
</organism>
<dbReference type="PANTHER" id="PTHR35344:SF4">
    <property type="entry name" value="GAS VESICLE PROTEIN A1"/>
    <property type="match status" value="1"/>
</dbReference>
<evidence type="ECO:0000256" key="3">
    <source>
        <dbReference type="ARBA" id="ARBA00035646"/>
    </source>
</evidence>
<dbReference type="GO" id="GO:0031411">
    <property type="term" value="C:gas vesicle"/>
    <property type="evidence" value="ECO:0007669"/>
    <property type="project" value="UniProtKB-SubCell"/>
</dbReference>
<feature type="region of interest" description="Disordered" evidence="4">
    <location>
        <begin position="67"/>
        <end position="172"/>
    </location>
</feature>
<dbReference type="PROSITE" id="PS00669">
    <property type="entry name" value="GAS_VESICLE_A_2"/>
    <property type="match status" value="1"/>
</dbReference>
<reference evidence="5 6" key="1">
    <citation type="journal article" date="2019" name="Int. J. Syst. Evol. Microbiol.">
        <title>The Global Catalogue of Microorganisms (GCM) 10K type strain sequencing project: providing services to taxonomists for standard genome sequencing and annotation.</title>
        <authorList>
            <consortium name="The Broad Institute Genomics Platform"/>
            <consortium name="The Broad Institute Genome Sequencing Center for Infectious Disease"/>
            <person name="Wu L."/>
            <person name="Ma J."/>
        </authorList>
    </citation>
    <scope>NUCLEOTIDE SEQUENCE [LARGE SCALE GENOMIC DNA]</scope>
    <source>
        <strain evidence="5 6">CGMCC 1.10593</strain>
    </source>
</reference>
<gene>
    <name evidence="5" type="primary">gvpM</name>
    <name evidence="5" type="ORF">ACFSBW_04680</name>
</gene>
<keyword evidence="6" id="KW-1185">Reference proteome</keyword>
<dbReference type="NCBIfam" id="NF046091">
    <property type="entry name" value="halo_gas_GvpM"/>
    <property type="match status" value="1"/>
</dbReference>
<evidence type="ECO:0000256" key="2">
    <source>
        <dbReference type="ARBA" id="ARBA00035108"/>
    </source>
</evidence>
<dbReference type="EMBL" id="JBHUDM010000001">
    <property type="protein sequence ID" value="MFD1641170.1"/>
    <property type="molecule type" value="Genomic_DNA"/>
</dbReference>
<evidence type="ECO:0000256" key="4">
    <source>
        <dbReference type="SAM" id="MobiDB-lite"/>
    </source>
</evidence>
<protein>
    <submittedName>
        <fullName evidence="5">Gas vesicle protein GvpM</fullName>
    </submittedName>
</protein>
<name>A0ABD6D604_9EURY</name>
<dbReference type="InterPro" id="IPR018493">
    <property type="entry name" value="GvpA-like_CS"/>
</dbReference>
<dbReference type="InterPro" id="IPR000638">
    <property type="entry name" value="Gas-vesicle_GvpA-like"/>
</dbReference>
<dbReference type="AlphaFoldDB" id="A0ABD6D604"/>
<feature type="compositionally biased region" description="Basic and acidic residues" evidence="4">
    <location>
        <begin position="106"/>
        <end position="126"/>
    </location>
</feature>
<dbReference type="RefSeq" id="WP_379826855.1">
    <property type="nucleotide sequence ID" value="NZ_JANHDJ010000001.1"/>
</dbReference>
<comment type="similarity">
    <text evidence="3">Belongs to the gas vesicle GvpA family.</text>
</comment>
<comment type="caution">
    <text evidence="5">The sequence shown here is derived from an EMBL/GenBank/DDBJ whole genome shotgun (WGS) entry which is preliminary data.</text>
</comment>
<proteinExistence type="inferred from homology"/>